<dbReference type="PATRIC" id="fig|1813736.3.peg.5467"/>
<dbReference type="SMART" id="SM00220">
    <property type="entry name" value="S_TKc"/>
    <property type="match status" value="1"/>
</dbReference>
<evidence type="ECO:0000256" key="2">
    <source>
        <dbReference type="ARBA" id="ARBA00022679"/>
    </source>
</evidence>
<dbReference type="PROSITE" id="PS50011">
    <property type="entry name" value="PROTEIN_KINASE_DOM"/>
    <property type="match status" value="1"/>
</dbReference>
<evidence type="ECO:0000256" key="1">
    <source>
        <dbReference type="ARBA" id="ARBA00022527"/>
    </source>
</evidence>
<dbReference type="FunFam" id="3.30.200.20:FF:000035">
    <property type="entry name" value="Serine/threonine protein kinase Stk1"/>
    <property type="match status" value="1"/>
</dbReference>
<evidence type="ECO:0000313" key="10">
    <source>
        <dbReference type="EMBL" id="AMY11927.1"/>
    </source>
</evidence>
<evidence type="ECO:0000313" key="11">
    <source>
        <dbReference type="Proteomes" id="UP000076079"/>
    </source>
</evidence>
<reference evidence="11" key="2">
    <citation type="submission" date="2016-04" db="EMBL/GenBank/DDBJ databases">
        <title>First Complete Genome Sequence of a Subdivision 6 Acidobacterium.</title>
        <authorList>
            <person name="Huang S."/>
            <person name="Vieira S."/>
            <person name="Bunk B."/>
            <person name="Riedel T."/>
            <person name="Sproeer C."/>
            <person name="Overmann J."/>
        </authorList>
    </citation>
    <scope>NUCLEOTIDE SEQUENCE [LARGE SCALE GENOMIC DNA]</scope>
    <source>
        <strain evidence="11">DSM 100886 HEG_-6_39</strain>
    </source>
</reference>
<keyword evidence="1" id="KW-0723">Serine/threonine-protein kinase</keyword>
<protein>
    <submittedName>
        <fullName evidence="10">Serine/threonine-protein kinase PknB</fullName>
        <ecNumber evidence="10">2.7.11.1</ecNumber>
    </submittedName>
</protein>
<dbReference type="GO" id="GO:0005524">
    <property type="term" value="F:ATP binding"/>
    <property type="evidence" value="ECO:0007669"/>
    <property type="project" value="UniProtKB-UniRule"/>
</dbReference>
<comment type="catalytic activity">
    <reaction evidence="6">
        <text>L-threonyl-[protein] + ATP = O-phospho-L-threonyl-[protein] + ADP + H(+)</text>
        <dbReference type="Rhea" id="RHEA:46608"/>
        <dbReference type="Rhea" id="RHEA-COMP:11060"/>
        <dbReference type="Rhea" id="RHEA-COMP:11605"/>
        <dbReference type="ChEBI" id="CHEBI:15378"/>
        <dbReference type="ChEBI" id="CHEBI:30013"/>
        <dbReference type="ChEBI" id="CHEBI:30616"/>
        <dbReference type="ChEBI" id="CHEBI:61977"/>
        <dbReference type="ChEBI" id="CHEBI:456216"/>
        <dbReference type="EC" id="2.7.11.1"/>
    </reaction>
</comment>
<dbReference type="Gene3D" id="1.10.510.10">
    <property type="entry name" value="Transferase(Phosphotransferase) domain 1"/>
    <property type="match status" value="1"/>
</dbReference>
<evidence type="ECO:0000259" key="9">
    <source>
        <dbReference type="PROSITE" id="PS50011"/>
    </source>
</evidence>
<keyword evidence="2 10" id="KW-0808">Transferase</keyword>
<evidence type="ECO:0000256" key="6">
    <source>
        <dbReference type="ARBA" id="ARBA00047899"/>
    </source>
</evidence>
<keyword evidence="11" id="KW-1185">Reference proteome</keyword>
<dbReference type="InterPro" id="IPR017441">
    <property type="entry name" value="Protein_kinase_ATP_BS"/>
</dbReference>
<sequence>MDNERWNHVDQLLQTALDIPALERDAYLRVACEGDQPLEAEVRSLLTAYDRADRFLGAPAIDLAARELAGARSDDGRQADVDPLIGLTLSHYRIVEKLGGGGMGVVYKAEDSRLHRPVALKFVSEDLASDAEALSRFQREARTTSALNHPHICTIYDIGEQDGRSFIAMEYLEGATLKDRLAARPLGLDTVLRFEIQIADALEAAHSAGIIHRDIKPANIFIGPRDRVKVLDFGLATMRVAGTVQPEVTTIGGARQGVVGTAAYMAPEQARGDAVDHRADIWSFGLVLYEMAKGTRPAPAGRLQVDESPELDSVISKCLETDPDLRYQHAADLRTDLERLKGASDSAPTGPDQPPAKARVRWTVVAVATAARRGRRGLQLLSATGEAHRQGPHRAR</sequence>
<evidence type="ECO:0000256" key="7">
    <source>
        <dbReference type="ARBA" id="ARBA00048679"/>
    </source>
</evidence>
<dbReference type="InterPro" id="IPR011009">
    <property type="entry name" value="Kinase-like_dom_sf"/>
</dbReference>
<dbReference type="PROSITE" id="PS00107">
    <property type="entry name" value="PROTEIN_KINASE_ATP"/>
    <property type="match status" value="1"/>
</dbReference>
<dbReference type="PANTHER" id="PTHR43289">
    <property type="entry name" value="MITOGEN-ACTIVATED PROTEIN KINASE KINASE KINASE 20-RELATED"/>
    <property type="match status" value="1"/>
</dbReference>
<dbReference type="PANTHER" id="PTHR43289:SF6">
    <property type="entry name" value="SERINE_THREONINE-PROTEIN KINASE NEKL-3"/>
    <property type="match status" value="1"/>
</dbReference>
<evidence type="ECO:0000256" key="5">
    <source>
        <dbReference type="ARBA" id="ARBA00022840"/>
    </source>
</evidence>
<dbReference type="Gene3D" id="3.30.200.20">
    <property type="entry name" value="Phosphorylase Kinase, domain 1"/>
    <property type="match status" value="1"/>
</dbReference>
<accession>A0A143PT72</accession>
<dbReference type="PROSITE" id="PS00108">
    <property type="entry name" value="PROTEIN_KINASE_ST"/>
    <property type="match status" value="1"/>
</dbReference>
<dbReference type="GO" id="GO:0106310">
    <property type="term" value="F:protein serine kinase activity"/>
    <property type="evidence" value="ECO:0007669"/>
    <property type="project" value="RHEA"/>
</dbReference>
<dbReference type="Proteomes" id="UP000076079">
    <property type="component" value="Chromosome"/>
</dbReference>
<keyword evidence="3 8" id="KW-0547">Nucleotide-binding</keyword>
<dbReference type="RefSeq" id="WP_234800554.1">
    <property type="nucleotide sequence ID" value="NZ_CP015136.1"/>
</dbReference>
<dbReference type="InterPro" id="IPR000719">
    <property type="entry name" value="Prot_kinase_dom"/>
</dbReference>
<keyword evidence="5 8" id="KW-0067">ATP-binding</keyword>
<dbReference type="CDD" id="cd14014">
    <property type="entry name" value="STKc_PknB_like"/>
    <property type="match status" value="1"/>
</dbReference>
<keyword evidence="4 10" id="KW-0418">Kinase</keyword>
<dbReference type="EMBL" id="CP015136">
    <property type="protein sequence ID" value="AMY11927.1"/>
    <property type="molecule type" value="Genomic_DNA"/>
</dbReference>
<proteinExistence type="predicted"/>
<gene>
    <name evidence="10" type="primary">pknB_21</name>
    <name evidence="10" type="ORF">LuPra_05197</name>
</gene>
<dbReference type="STRING" id="1855912.LuPra_05197"/>
<dbReference type="KEGG" id="abac:LuPra_05197"/>
<dbReference type="EC" id="2.7.11.1" evidence="10"/>
<feature type="binding site" evidence="8">
    <location>
        <position position="121"/>
    </location>
    <ligand>
        <name>ATP</name>
        <dbReference type="ChEBI" id="CHEBI:30616"/>
    </ligand>
</feature>
<dbReference type="AlphaFoldDB" id="A0A143PT72"/>
<reference evidence="10 11" key="1">
    <citation type="journal article" date="2016" name="Genome Announc.">
        <title>First Complete Genome Sequence of a Subdivision 6 Acidobacterium Strain.</title>
        <authorList>
            <person name="Huang S."/>
            <person name="Vieira S."/>
            <person name="Bunk B."/>
            <person name="Riedel T."/>
            <person name="Sproer C."/>
            <person name="Overmann J."/>
        </authorList>
    </citation>
    <scope>NUCLEOTIDE SEQUENCE [LARGE SCALE GENOMIC DNA]</scope>
    <source>
        <strain evidence="11">DSM 100886 HEG_-6_39</strain>
    </source>
</reference>
<dbReference type="SUPFAM" id="SSF56112">
    <property type="entry name" value="Protein kinase-like (PK-like)"/>
    <property type="match status" value="1"/>
</dbReference>
<evidence type="ECO:0000256" key="4">
    <source>
        <dbReference type="ARBA" id="ARBA00022777"/>
    </source>
</evidence>
<dbReference type="GO" id="GO:0004674">
    <property type="term" value="F:protein serine/threonine kinase activity"/>
    <property type="evidence" value="ECO:0007669"/>
    <property type="project" value="UniProtKB-KW"/>
</dbReference>
<dbReference type="Pfam" id="PF00069">
    <property type="entry name" value="Pkinase"/>
    <property type="match status" value="1"/>
</dbReference>
<comment type="catalytic activity">
    <reaction evidence="7">
        <text>L-seryl-[protein] + ATP = O-phospho-L-seryl-[protein] + ADP + H(+)</text>
        <dbReference type="Rhea" id="RHEA:17989"/>
        <dbReference type="Rhea" id="RHEA-COMP:9863"/>
        <dbReference type="Rhea" id="RHEA-COMP:11604"/>
        <dbReference type="ChEBI" id="CHEBI:15378"/>
        <dbReference type="ChEBI" id="CHEBI:29999"/>
        <dbReference type="ChEBI" id="CHEBI:30616"/>
        <dbReference type="ChEBI" id="CHEBI:83421"/>
        <dbReference type="ChEBI" id="CHEBI:456216"/>
        <dbReference type="EC" id="2.7.11.1"/>
    </reaction>
</comment>
<feature type="domain" description="Protein kinase" evidence="9">
    <location>
        <begin position="92"/>
        <end position="340"/>
    </location>
</feature>
<evidence type="ECO:0000256" key="8">
    <source>
        <dbReference type="PROSITE-ProRule" id="PRU10141"/>
    </source>
</evidence>
<dbReference type="InterPro" id="IPR008271">
    <property type="entry name" value="Ser/Thr_kinase_AS"/>
</dbReference>
<evidence type="ECO:0000256" key="3">
    <source>
        <dbReference type="ARBA" id="ARBA00022741"/>
    </source>
</evidence>
<name>A0A143PT72_LUTPR</name>
<organism evidence="10 11">
    <name type="scientific">Luteitalea pratensis</name>
    <dbReference type="NCBI Taxonomy" id="1855912"/>
    <lineage>
        <taxon>Bacteria</taxon>
        <taxon>Pseudomonadati</taxon>
        <taxon>Acidobacteriota</taxon>
        <taxon>Vicinamibacteria</taxon>
        <taxon>Vicinamibacterales</taxon>
        <taxon>Vicinamibacteraceae</taxon>
        <taxon>Luteitalea</taxon>
    </lineage>
</organism>